<comment type="caution">
    <text evidence="4">The sequence shown here is derived from an EMBL/GenBank/DDBJ whole genome shotgun (WGS) entry which is preliminary data.</text>
</comment>
<dbReference type="OrthoDB" id="9790931at2"/>
<dbReference type="AlphaFoldDB" id="A0A0R1LJX9"/>
<proteinExistence type="predicted"/>
<keyword evidence="1 4" id="KW-0808">Transferase</keyword>
<feature type="domain" description="Glucosyltransferase 3-like N-terminal" evidence="2">
    <location>
        <begin position="2"/>
        <end position="149"/>
    </location>
</feature>
<dbReference type="Proteomes" id="UP000051955">
    <property type="component" value="Unassembled WGS sequence"/>
</dbReference>
<feature type="domain" description="Glucosyltransferase 3-like C-terminal" evidence="3">
    <location>
        <begin position="175"/>
        <end position="335"/>
    </location>
</feature>
<gene>
    <name evidence="4" type="ORF">FD25_GL002623</name>
</gene>
<dbReference type="PIRSF" id="PIRSF007023">
    <property type="entry name" value="UDP-Galf_transf"/>
    <property type="match status" value="1"/>
</dbReference>
<dbReference type="RefSeq" id="WP_057801613.1">
    <property type="nucleotide sequence ID" value="NZ_AZDV01000005.1"/>
</dbReference>
<dbReference type="Pfam" id="PF26337">
    <property type="entry name" value="Gtf3_C"/>
    <property type="match status" value="1"/>
</dbReference>
<dbReference type="Gene3D" id="3.40.50.2000">
    <property type="entry name" value="Glycogen Phosphorylase B"/>
    <property type="match status" value="2"/>
</dbReference>
<accession>A0A0R1LJX9</accession>
<keyword evidence="5" id="KW-1185">Reference proteome</keyword>
<evidence type="ECO:0000313" key="4">
    <source>
        <dbReference type="EMBL" id="KRK96157.1"/>
    </source>
</evidence>
<dbReference type="PATRIC" id="fig|1423715.3.peg.2704"/>
<dbReference type="GO" id="GO:0016740">
    <property type="term" value="F:transferase activity"/>
    <property type="evidence" value="ECO:0007669"/>
    <property type="project" value="UniProtKB-KW"/>
</dbReference>
<organism evidence="4 5">
    <name type="scientific">Levilactobacillus acidifarinae DSM 19394 = JCM 15949</name>
    <dbReference type="NCBI Taxonomy" id="1423715"/>
    <lineage>
        <taxon>Bacteria</taxon>
        <taxon>Bacillati</taxon>
        <taxon>Bacillota</taxon>
        <taxon>Bacilli</taxon>
        <taxon>Lactobacillales</taxon>
        <taxon>Lactobacillaceae</taxon>
        <taxon>Levilactobacillus</taxon>
    </lineage>
</organism>
<evidence type="ECO:0000259" key="2">
    <source>
        <dbReference type="Pfam" id="PF26334"/>
    </source>
</evidence>
<dbReference type="STRING" id="1423715.FD25_GL002623"/>
<dbReference type="InterPro" id="IPR058592">
    <property type="entry name" value="Gtf3_C"/>
</dbReference>
<protein>
    <submittedName>
        <fullName evidence="4">Beta-1,6-galactofuranosyltransferase</fullName>
    </submittedName>
</protein>
<name>A0A0R1LJX9_9LACO</name>
<dbReference type="Pfam" id="PF26334">
    <property type="entry name" value="Gtf3_N"/>
    <property type="match status" value="1"/>
</dbReference>
<evidence type="ECO:0000256" key="1">
    <source>
        <dbReference type="ARBA" id="ARBA00022679"/>
    </source>
</evidence>
<dbReference type="InterPro" id="IPR058591">
    <property type="entry name" value="Gtf3_N"/>
</dbReference>
<reference evidence="4 5" key="1">
    <citation type="journal article" date="2015" name="Genome Announc.">
        <title>Expanding the biotechnology potential of lactobacilli through comparative genomics of 213 strains and associated genera.</title>
        <authorList>
            <person name="Sun Z."/>
            <person name="Harris H.M."/>
            <person name="McCann A."/>
            <person name="Guo C."/>
            <person name="Argimon S."/>
            <person name="Zhang W."/>
            <person name="Yang X."/>
            <person name="Jeffery I.B."/>
            <person name="Cooney J.C."/>
            <person name="Kagawa T.F."/>
            <person name="Liu W."/>
            <person name="Song Y."/>
            <person name="Salvetti E."/>
            <person name="Wrobel A."/>
            <person name="Rasinkangas P."/>
            <person name="Parkhill J."/>
            <person name="Rea M.C."/>
            <person name="O'Sullivan O."/>
            <person name="Ritari J."/>
            <person name="Douillard F.P."/>
            <person name="Paul Ross R."/>
            <person name="Yang R."/>
            <person name="Briner A.E."/>
            <person name="Felis G.E."/>
            <person name="de Vos W.M."/>
            <person name="Barrangou R."/>
            <person name="Klaenhammer T.R."/>
            <person name="Caufield P.W."/>
            <person name="Cui Y."/>
            <person name="Zhang H."/>
            <person name="O'Toole P.W."/>
        </authorList>
    </citation>
    <scope>NUCLEOTIDE SEQUENCE [LARGE SCALE GENOMIC DNA]</scope>
    <source>
        <strain evidence="4 5">DSM 19394</strain>
    </source>
</reference>
<evidence type="ECO:0000313" key="5">
    <source>
        <dbReference type="Proteomes" id="UP000051955"/>
    </source>
</evidence>
<sequence>MKKWITDIVQEQTYDATRQAKFDIATIGQSMGYQVVNLFRYNDLKESNQAVRSRIDGITEAVAAGDLLVYQYPSLNSGRFENFFVERMHQRHVKFVCLVHDVETLRDQRPPKWIDEVAYFNKCDVLIVHNHRMAAKLREMGVTTPMVYQYLLDYLDDNHAPDRYVATPETFKRGVVLAGNLMKSRYIAHWDHATPITAFGNASPEVEEEFEANPQVDYQGKFYRWELIQRLPRTFGLAWDGDTSIYRYDDYTRYNHPHKVSMYLSHGLPVIVWRDAAVAKLIVTNGLGIAIDSLSDIDAAIQEISDHELAQMLSNVNAFGYLIRDGWFTRQGLQAAEQKIMLPNFKIPQDD</sequence>
<dbReference type="EMBL" id="AZDV01000005">
    <property type="protein sequence ID" value="KRK96157.1"/>
    <property type="molecule type" value="Genomic_DNA"/>
</dbReference>
<evidence type="ECO:0000259" key="3">
    <source>
        <dbReference type="Pfam" id="PF26337"/>
    </source>
</evidence>